<feature type="transmembrane region" description="Helical" evidence="1">
    <location>
        <begin position="211"/>
        <end position="231"/>
    </location>
</feature>
<keyword evidence="1" id="KW-1133">Transmembrane helix</keyword>
<name>A0A8H5MWW8_9HYPO</name>
<sequence length="287" mass="31923">MVPEHPTNGAKSLGHEGRRVVLLITTPVGESFQSIAQITGYQAPPASPIDFTSYENSALPDLASRLRFTTHYALCVIHRELWESTSVSLLQKFRGARFWDHPGDFTMMSPSRSSRSNSSMIPASLNACQPWSDGDIYNIDSGEVIGQTDISDEEITRALREDWTYMPIFWNCHDLAIRLAYIIVRPSTRVIRVLKRLMRSLRRACNTEIKWVRTAGSVCIGGWGVGVLGGIASVPPLAMAGLSVFMVGWSVGFFGGIAVNVKENTRYKFMIKLEEKFPQLKSLHNGA</sequence>
<gene>
    <name evidence="2" type="ORF">FPHYL_11100</name>
</gene>
<accession>A0A8H5MWW8</accession>
<keyword evidence="1" id="KW-0472">Membrane</keyword>
<proteinExistence type="predicted"/>
<reference evidence="2 3" key="1">
    <citation type="submission" date="2020-05" db="EMBL/GenBank/DDBJ databases">
        <title>Identification and distribution of gene clusters putatively required for synthesis of sphingolipid metabolism inhibitors in phylogenetically diverse species of the filamentous fungus Fusarium.</title>
        <authorList>
            <person name="Kim H.-S."/>
            <person name="Busman M."/>
            <person name="Brown D.W."/>
            <person name="Divon H."/>
            <person name="Uhlig S."/>
            <person name="Proctor R.H."/>
        </authorList>
    </citation>
    <scope>NUCLEOTIDE SEQUENCE [LARGE SCALE GENOMIC DNA]</scope>
    <source>
        <strain evidence="2 3">NRRL 13617</strain>
    </source>
</reference>
<keyword evidence="1" id="KW-0812">Transmembrane</keyword>
<evidence type="ECO:0000256" key="1">
    <source>
        <dbReference type="SAM" id="Phobius"/>
    </source>
</evidence>
<dbReference type="EMBL" id="JAAOAQ010000502">
    <property type="protein sequence ID" value="KAF5544164.1"/>
    <property type="molecule type" value="Genomic_DNA"/>
</dbReference>
<evidence type="ECO:0000313" key="2">
    <source>
        <dbReference type="EMBL" id="KAF5544164.1"/>
    </source>
</evidence>
<comment type="caution">
    <text evidence="2">The sequence shown here is derived from an EMBL/GenBank/DDBJ whole genome shotgun (WGS) entry which is preliminary data.</text>
</comment>
<dbReference type="Proteomes" id="UP000582016">
    <property type="component" value="Unassembled WGS sequence"/>
</dbReference>
<keyword evidence="3" id="KW-1185">Reference proteome</keyword>
<dbReference type="OrthoDB" id="4489302at2759"/>
<protein>
    <submittedName>
        <fullName evidence="2">Uncharacterized protein</fullName>
    </submittedName>
</protein>
<feature type="transmembrane region" description="Helical" evidence="1">
    <location>
        <begin position="237"/>
        <end position="261"/>
    </location>
</feature>
<dbReference type="AlphaFoldDB" id="A0A8H5MWW8"/>
<evidence type="ECO:0000313" key="3">
    <source>
        <dbReference type="Proteomes" id="UP000582016"/>
    </source>
</evidence>
<organism evidence="2 3">
    <name type="scientific">Fusarium phyllophilum</name>
    <dbReference type="NCBI Taxonomy" id="47803"/>
    <lineage>
        <taxon>Eukaryota</taxon>
        <taxon>Fungi</taxon>
        <taxon>Dikarya</taxon>
        <taxon>Ascomycota</taxon>
        <taxon>Pezizomycotina</taxon>
        <taxon>Sordariomycetes</taxon>
        <taxon>Hypocreomycetidae</taxon>
        <taxon>Hypocreales</taxon>
        <taxon>Nectriaceae</taxon>
        <taxon>Fusarium</taxon>
        <taxon>Fusarium fujikuroi species complex</taxon>
    </lineage>
</organism>